<dbReference type="SUPFAM" id="SSF51206">
    <property type="entry name" value="cAMP-binding domain-like"/>
    <property type="match status" value="1"/>
</dbReference>
<dbReference type="InterPro" id="IPR012318">
    <property type="entry name" value="HTH_CRP"/>
</dbReference>
<keyword evidence="2" id="KW-0238">DNA-binding</keyword>
<dbReference type="Gene3D" id="2.60.120.10">
    <property type="entry name" value="Jelly Rolls"/>
    <property type="match status" value="1"/>
</dbReference>
<dbReference type="RefSeq" id="WP_011518456.1">
    <property type="nucleotide sequence ID" value="NC_007974.2"/>
</dbReference>
<dbReference type="EMBL" id="CP000353">
    <property type="protein sequence ID" value="ABF10816.1"/>
    <property type="molecule type" value="Genomic_DNA"/>
</dbReference>
<dbReference type="PANTHER" id="PTHR24567">
    <property type="entry name" value="CRP FAMILY TRANSCRIPTIONAL REGULATORY PROTEIN"/>
    <property type="match status" value="1"/>
</dbReference>
<dbReference type="GO" id="GO:0005829">
    <property type="term" value="C:cytosol"/>
    <property type="evidence" value="ECO:0007669"/>
    <property type="project" value="TreeGrafter"/>
</dbReference>
<keyword evidence="5" id="KW-0614">Plasmid</keyword>
<dbReference type="GO" id="GO:0003677">
    <property type="term" value="F:DNA binding"/>
    <property type="evidence" value="ECO:0007669"/>
    <property type="project" value="UniProtKB-KW"/>
</dbReference>
<dbReference type="InterPro" id="IPR000595">
    <property type="entry name" value="cNMP-bd_dom"/>
</dbReference>
<dbReference type="SMART" id="SM00419">
    <property type="entry name" value="HTH_CRP"/>
    <property type="match status" value="1"/>
</dbReference>
<keyword evidence="3" id="KW-0804">Transcription</keyword>
<dbReference type="eggNOG" id="COG0664">
    <property type="taxonomic scope" value="Bacteria"/>
</dbReference>
<dbReference type="Proteomes" id="UP000002429">
    <property type="component" value="Plasmid megaplasmid"/>
</dbReference>
<name>Q1LGB0_CUPMC</name>
<sequence>MLPDRPALSPERKHLQAGEALFRQDQPVRAVYPLRHGGIKRMYESALGWRQLTGFMLPGDVAGLEPNDAPQFGTSAIALQASECCVVPLETAKRCEEDPAVHAALLALLHRDALRQRELLVTIGSMKAAQRLAMLLLDQAAEHRRRGTDGGEVMLAMTRNDIASYLGLTLETVSRLLSRFASVGLITVRHRQLRIVDEKGLSDVHAEADRITLRGPDPA</sequence>
<gene>
    <name evidence="5" type="ordered locus">Rmet_3948</name>
</gene>
<dbReference type="PROSITE" id="PS51063">
    <property type="entry name" value="HTH_CRP_2"/>
    <property type="match status" value="1"/>
</dbReference>
<dbReference type="InterPro" id="IPR036390">
    <property type="entry name" value="WH_DNA-bd_sf"/>
</dbReference>
<keyword evidence="1" id="KW-0805">Transcription regulation</keyword>
<dbReference type="PANTHER" id="PTHR24567:SF75">
    <property type="entry name" value="FUMARATE AND NITRATE REDUCTION REGULATORY PROTEIN"/>
    <property type="match status" value="1"/>
</dbReference>
<evidence type="ECO:0000313" key="6">
    <source>
        <dbReference type="Proteomes" id="UP000002429"/>
    </source>
</evidence>
<evidence type="ECO:0000313" key="5">
    <source>
        <dbReference type="EMBL" id="ABF10816.1"/>
    </source>
</evidence>
<reference evidence="6" key="1">
    <citation type="journal article" date="2010" name="PLoS ONE">
        <title>The complete genome sequence of Cupriavidus metallidurans strain CH34, a master survivalist in harsh and anthropogenic environments.</title>
        <authorList>
            <person name="Janssen P.J."/>
            <person name="Van Houdt R."/>
            <person name="Moors H."/>
            <person name="Monsieurs P."/>
            <person name="Morin N."/>
            <person name="Michaux A."/>
            <person name="Benotmane M.A."/>
            <person name="Leys N."/>
            <person name="Vallaeys T."/>
            <person name="Lapidus A."/>
            <person name="Monchy S."/>
            <person name="Medigue C."/>
            <person name="Taghavi S."/>
            <person name="McCorkle S."/>
            <person name="Dunn J."/>
            <person name="van der Lelie D."/>
            <person name="Mergeay M."/>
        </authorList>
    </citation>
    <scope>NUCLEOTIDE SEQUENCE [LARGE SCALE GENOMIC DNA]</scope>
    <source>
        <strain evidence="6">ATCC 43123 / DSM 2839 / NBRC 102507 / CH34</strain>
    </source>
</reference>
<dbReference type="CDD" id="cd00092">
    <property type="entry name" value="HTH_CRP"/>
    <property type="match status" value="1"/>
</dbReference>
<dbReference type="HOGENOM" id="CLU_075053_0_2_4"/>
<keyword evidence="6" id="KW-1185">Reference proteome</keyword>
<dbReference type="InterPro" id="IPR036388">
    <property type="entry name" value="WH-like_DNA-bd_sf"/>
</dbReference>
<dbReference type="Gene3D" id="1.10.10.10">
    <property type="entry name" value="Winged helix-like DNA-binding domain superfamily/Winged helix DNA-binding domain"/>
    <property type="match status" value="1"/>
</dbReference>
<evidence type="ECO:0000256" key="3">
    <source>
        <dbReference type="ARBA" id="ARBA00023163"/>
    </source>
</evidence>
<dbReference type="Pfam" id="PF13545">
    <property type="entry name" value="HTH_Crp_2"/>
    <property type="match status" value="1"/>
</dbReference>
<dbReference type="AlphaFoldDB" id="Q1LGB0"/>
<dbReference type="GO" id="GO:0003700">
    <property type="term" value="F:DNA-binding transcription factor activity"/>
    <property type="evidence" value="ECO:0007669"/>
    <property type="project" value="InterPro"/>
</dbReference>
<dbReference type="InterPro" id="IPR018490">
    <property type="entry name" value="cNMP-bd_dom_sf"/>
</dbReference>
<dbReference type="PRINTS" id="PR00034">
    <property type="entry name" value="HTHCRP"/>
</dbReference>
<dbReference type="CDD" id="cd00038">
    <property type="entry name" value="CAP_ED"/>
    <property type="match status" value="1"/>
</dbReference>
<geneLocation type="plasmid" evidence="5 6">
    <name>megaplasmid</name>
</geneLocation>
<dbReference type="InterPro" id="IPR050397">
    <property type="entry name" value="Env_Response_Regulators"/>
</dbReference>
<dbReference type="InterPro" id="IPR018335">
    <property type="entry name" value="Tscrpt_reg_HTH_Crp-type_CS"/>
</dbReference>
<organism evidence="5 6">
    <name type="scientific">Cupriavidus metallidurans (strain ATCC 43123 / DSM 2839 / NBRC 102507 / CH34)</name>
    <name type="common">Ralstonia metallidurans</name>
    <dbReference type="NCBI Taxonomy" id="266264"/>
    <lineage>
        <taxon>Bacteria</taxon>
        <taxon>Pseudomonadati</taxon>
        <taxon>Pseudomonadota</taxon>
        <taxon>Betaproteobacteria</taxon>
        <taxon>Burkholderiales</taxon>
        <taxon>Burkholderiaceae</taxon>
        <taxon>Cupriavidus</taxon>
    </lineage>
</organism>
<protein>
    <submittedName>
        <fullName evidence="5">Transcriptional regulator, Crp/Fnr family</fullName>
    </submittedName>
</protein>
<dbReference type="PROSITE" id="PS00042">
    <property type="entry name" value="HTH_CRP_1"/>
    <property type="match status" value="1"/>
</dbReference>
<accession>Q1LGB0</accession>
<dbReference type="KEGG" id="rme:Rmet_3948"/>
<dbReference type="InterPro" id="IPR014710">
    <property type="entry name" value="RmlC-like_jellyroll"/>
</dbReference>
<dbReference type="SUPFAM" id="SSF46785">
    <property type="entry name" value="Winged helix' DNA-binding domain"/>
    <property type="match status" value="1"/>
</dbReference>
<dbReference type="Pfam" id="PF00027">
    <property type="entry name" value="cNMP_binding"/>
    <property type="match status" value="1"/>
</dbReference>
<dbReference type="FunFam" id="1.10.10.10:FF:000028">
    <property type="entry name" value="Fumarate/nitrate reduction transcriptional regulator Fnr"/>
    <property type="match status" value="1"/>
</dbReference>
<evidence type="ECO:0000256" key="1">
    <source>
        <dbReference type="ARBA" id="ARBA00023015"/>
    </source>
</evidence>
<proteinExistence type="predicted"/>
<evidence type="ECO:0000259" key="4">
    <source>
        <dbReference type="PROSITE" id="PS51063"/>
    </source>
</evidence>
<evidence type="ECO:0000256" key="2">
    <source>
        <dbReference type="ARBA" id="ARBA00023125"/>
    </source>
</evidence>
<feature type="domain" description="HTH crp-type" evidence="4">
    <location>
        <begin position="126"/>
        <end position="199"/>
    </location>
</feature>